<accession>A0A7S3N123</accession>
<organism evidence="1">
    <name type="scientific">Strombidium inclinatum</name>
    <dbReference type="NCBI Taxonomy" id="197538"/>
    <lineage>
        <taxon>Eukaryota</taxon>
        <taxon>Sar</taxon>
        <taxon>Alveolata</taxon>
        <taxon>Ciliophora</taxon>
        <taxon>Intramacronucleata</taxon>
        <taxon>Spirotrichea</taxon>
        <taxon>Oligotrichia</taxon>
        <taxon>Strombidiidae</taxon>
        <taxon>Strombidium</taxon>
    </lineage>
</organism>
<sequence length="103" mass="11752">MDLDLMVELCFDLLPVDEVLSIFIAPFNQVFNYLITLRNLSLGSGLFLAEVILQVFNCSFHCSNLLLKCKPIFKKKVTCIMDHHQLRLQSIDLPFKSAHLVLG</sequence>
<evidence type="ECO:0000313" key="1">
    <source>
        <dbReference type="EMBL" id="CAE0331597.1"/>
    </source>
</evidence>
<gene>
    <name evidence="1" type="ORF">SINC0208_LOCUS12231</name>
</gene>
<reference evidence="1" key="1">
    <citation type="submission" date="2021-01" db="EMBL/GenBank/DDBJ databases">
        <authorList>
            <person name="Corre E."/>
            <person name="Pelletier E."/>
            <person name="Niang G."/>
            <person name="Scheremetjew M."/>
            <person name="Finn R."/>
            <person name="Kale V."/>
            <person name="Holt S."/>
            <person name="Cochrane G."/>
            <person name="Meng A."/>
            <person name="Brown T."/>
            <person name="Cohen L."/>
        </authorList>
    </citation>
    <scope>NUCLEOTIDE SEQUENCE</scope>
    <source>
        <strain evidence="1">S3</strain>
    </source>
</reference>
<dbReference type="EMBL" id="HBIH01030405">
    <property type="protein sequence ID" value="CAE0331597.1"/>
    <property type="molecule type" value="Transcribed_RNA"/>
</dbReference>
<protein>
    <submittedName>
        <fullName evidence="1">Uncharacterized protein</fullName>
    </submittedName>
</protein>
<proteinExistence type="predicted"/>
<dbReference type="AlphaFoldDB" id="A0A7S3N123"/>
<name>A0A7S3N123_9SPIT</name>